<comment type="caution">
    <text evidence="1">The sequence shown here is derived from an EMBL/GenBank/DDBJ whole genome shotgun (WGS) entry which is preliminary data.</text>
</comment>
<name>A0A454D0R8_VIBHA</name>
<protein>
    <submittedName>
        <fullName evidence="1">Uncharacterized protein</fullName>
    </submittedName>
</protein>
<reference evidence="1 2" key="1">
    <citation type="submission" date="2012-10" db="EMBL/GenBank/DDBJ databases">
        <title>Genome sequence of Vibrio Cholerae HENC-02.</title>
        <authorList>
            <person name="Eppinger M."/>
            <person name="Hasan N.A."/>
            <person name="Sengamalay N."/>
            <person name="Hine E."/>
            <person name="Su Q."/>
            <person name="Daugherty S.C."/>
            <person name="Young S."/>
            <person name="Sadzewicz L."/>
            <person name="Tallon L."/>
            <person name="Cebula T.A."/>
            <person name="Ravel J."/>
            <person name="Colwell R.R."/>
        </authorList>
    </citation>
    <scope>NUCLEOTIDE SEQUENCE [LARGE SCALE GENOMIC DNA]</scope>
    <source>
        <strain evidence="1 2">HENC-02</strain>
    </source>
</reference>
<dbReference type="AlphaFoldDB" id="A0A454D0R8"/>
<proteinExistence type="predicted"/>
<sequence length="42" mass="4792">MKGALWTFLARLEEARVNSSQYDRIAKCEQILLNIPITSLTP</sequence>
<organism evidence="1 2">
    <name type="scientific">Vibrio harveyi</name>
    <name type="common">Beneckea harveyi</name>
    <dbReference type="NCBI Taxonomy" id="669"/>
    <lineage>
        <taxon>Bacteria</taxon>
        <taxon>Pseudomonadati</taxon>
        <taxon>Pseudomonadota</taxon>
        <taxon>Gammaproteobacteria</taxon>
        <taxon>Vibrionales</taxon>
        <taxon>Vibrionaceae</taxon>
        <taxon>Vibrio</taxon>
    </lineage>
</organism>
<evidence type="ECO:0000313" key="2">
    <source>
        <dbReference type="Proteomes" id="UP000008367"/>
    </source>
</evidence>
<dbReference type="Proteomes" id="UP000008367">
    <property type="component" value="Unassembled WGS sequence"/>
</dbReference>
<accession>A0A454D0R8</accession>
<evidence type="ECO:0000313" key="1">
    <source>
        <dbReference type="EMBL" id="EKM32250.1"/>
    </source>
</evidence>
<gene>
    <name evidence="1" type="ORF">VCHENC02_2174</name>
</gene>
<dbReference type="EMBL" id="AJSR01000819">
    <property type="protein sequence ID" value="EKM32250.1"/>
    <property type="molecule type" value="Genomic_DNA"/>
</dbReference>